<accession>A0A1I2X2C6</accession>
<organism evidence="5 6">
    <name type="scientific">Desulfotruncus arcticus DSM 17038</name>
    <dbReference type="NCBI Taxonomy" id="1121424"/>
    <lineage>
        <taxon>Bacteria</taxon>
        <taxon>Bacillati</taxon>
        <taxon>Bacillota</taxon>
        <taxon>Clostridia</taxon>
        <taxon>Eubacteriales</taxon>
        <taxon>Desulfallaceae</taxon>
        <taxon>Desulfotruncus</taxon>
    </lineage>
</organism>
<dbReference type="OrthoDB" id="2112962at2"/>
<dbReference type="SMART" id="SM00060">
    <property type="entry name" value="FN3"/>
    <property type="match status" value="1"/>
</dbReference>
<keyword evidence="5" id="KW-0121">Carboxypeptidase</keyword>
<evidence type="ECO:0000313" key="6">
    <source>
        <dbReference type="Proteomes" id="UP000199337"/>
    </source>
</evidence>
<dbReference type="GO" id="GO:0004180">
    <property type="term" value="F:carboxypeptidase activity"/>
    <property type="evidence" value="ECO:0007669"/>
    <property type="project" value="UniProtKB-KW"/>
</dbReference>
<feature type="domain" description="SLH" evidence="4">
    <location>
        <begin position="149"/>
        <end position="209"/>
    </location>
</feature>
<protein>
    <submittedName>
        <fullName evidence="5">Carboxypeptidase regulatory-like domain-containing protein</fullName>
    </submittedName>
</protein>
<dbReference type="Pfam" id="PF00395">
    <property type="entry name" value="SLH"/>
    <property type="match status" value="3"/>
</dbReference>
<dbReference type="Gene3D" id="2.60.40.1080">
    <property type="match status" value="1"/>
</dbReference>
<dbReference type="Pfam" id="PF02368">
    <property type="entry name" value="Big_2"/>
    <property type="match status" value="1"/>
</dbReference>
<proteinExistence type="predicted"/>
<keyword evidence="1" id="KW-0677">Repeat</keyword>
<dbReference type="InterPro" id="IPR008969">
    <property type="entry name" value="CarboxyPept-like_regulatory"/>
</dbReference>
<dbReference type="InterPro" id="IPR003343">
    <property type="entry name" value="Big_2"/>
</dbReference>
<dbReference type="RefSeq" id="WP_092473177.1">
    <property type="nucleotide sequence ID" value="NZ_FOOX01000015.1"/>
</dbReference>
<dbReference type="AlphaFoldDB" id="A0A1I2X2C6"/>
<keyword evidence="5" id="KW-0378">Hydrolase</keyword>
<feature type="signal peptide" evidence="3">
    <location>
        <begin position="1"/>
        <end position="25"/>
    </location>
</feature>
<dbReference type="InterPro" id="IPR013783">
    <property type="entry name" value="Ig-like_fold"/>
</dbReference>
<feature type="domain" description="SLH" evidence="4">
    <location>
        <begin position="84"/>
        <end position="147"/>
    </location>
</feature>
<dbReference type="EMBL" id="FOOX01000015">
    <property type="protein sequence ID" value="SFH07157.1"/>
    <property type="molecule type" value="Genomic_DNA"/>
</dbReference>
<dbReference type="InterPro" id="IPR036116">
    <property type="entry name" value="FN3_sf"/>
</dbReference>
<dbReference type="Gene3D" id="2.60.40.1120">
    <property type="entry name" value="Carboxypeptidase-like, regulatory domain"/>
    <property type="match status" value="1"/>
</dbReference>
<feature type="domain" description="SLH" evidence="4">
    <location>
        <begin position="23"/>
        <end position="83"/>
    </location>
</feature>
<dbReference type="SUPFAM" id="SSF49464">
    <property type="entry name" value="Carboxypeptidase regulatory domain-like"/>
    <property type="match status" value="1"/>
</dbReference>
<evidence type="ECO:0000256" key="1">
    <source>
        <dbReference type="ARBA" id="ARBA00022737"/>
    </source>
</evidence>
<keyword evidence="5" id="KW-0645">Protease</keyword>
<feature type="compositionally biased region" description="Acidic residues" evidence="2">
    <location>
        <begin position="397"/>
        <end position="407"/>
    </location>
</feature>
<keyword evidence="6" id="KW-1185">Reference proteome</keyword>
<reference evidence="6" key="1">
    <citation type="submission" date="2016-10" db="EMBL/GenBank/DDBJ databases">
        <authorList>
            <person name="Varghese N."/>
            <person name="Submissions S."/>
        </authorList>
    </citation>
    <scope>NUCLEOTIDE SEQUENCE [LARGE SCALE GENOMIC DNA]</scope>
    <source>
        <strain evidence="6">DSM 17038</strain>
    </source>
</reference>
<dbReference type="CDD" id="cd00063">
    <property type="entry name" value="FN3"/>
    <property type="match status" value="1"/>
</dbReference>
<keyword evidence="3" id="KW-0732">Signal</keyword>
<feature type="compositionally biased region" description="Gly residues" evidence="2">
    <location>
        <begin position="384"/>
        <end position="396"/>
    </location>
</feature>
<dbReference type="PROSITE" id="PS51272">
    <property type="entry name" value="SLH"/>
    <property type="match status" value="3"/>
</dbReference>
<dbReference type="InterPro" id="IPR051465">
    <property type="entry name" value="Cell_Envelope_Struct_Comp"/>
</dbReference>
<dbReference type="Gene3D" id="2.60.40.10">
    <property type="entry name" value="Immunoglobulins"/>
    <property type="match status" value="1"/>
</dbReference>
<feature type="chain" id="PRO_5011670190" evidence="3">
    <location>
        <begin position="26"/>
        <end position="1072"/>
    </location>
</feature>
<feature type="region of interest" description="Disordered" evidence="2">
    <location>
        <begin position="378"/>
        <end position="416"/>
    </location>
</feature>
<dbReference type="Proteomes" id="UP000199337">
    <property type="component" value="Unassembled WGS sequence"/>
</dbReference>
<dbReference type="InterPro" id="IPR001119">
    <property type="entry name" value="SLH_dom"/>
</dbReference>
<dbReference type="PANTHER" id="PTHR43308">
    <property type="entry name" value="OUTER MEMBRANE PROTEIN ALPHA-RELATED"/>
    <property type="match status" value="1"/>
</dbReference>
<evidence type="ECO:0000256" key="3">
    <source>
        <dbReference type="SAM" id="SignalP"/>
    </source>
</evidence>
<evidence type="ECO:0000259" key="4">
    <source>
        <dbReference type="PROSITE" id="PS51272"/>
    </source>
</evidence>
<gene>
    <name evidence="5" type="ORF">SAMN05660649_03747</name>
</gene>
<dbReference type="PANTHER" id="PTHR43308:SF5">
    <property type="entry name" value="S-LAYER PROTEIN _ PEPTIDOGLYCAN ENDO-BETA-N-ACETYLGLUCOSAMINIDASE"/>
    <property type="match status" value="1"/>
</dbReference>
<dbReference type="STRING" id="341036.SAMN05660649_03747"/>
<name>A0A1I2X2C6_9FIRM</name>
<evidence type="ECO:0000256" key="2">
    <source>
        <dbReference type="SAM" id="MobiDB-lite"/>
    </source>
</evidence>
<evidence type="ECO:0000313" key="5">
    <source>
        <dbReference type="EMBL" id="SFH07157.1"/>
    </source>
</evidence>
<sequence length="1072" mass="114016">MGRKSFLIVALTACLILAMSGYAMASGFTDIKGHWAELQINEWANDGLAGGYDDGTFRPNSEVSRAEFVSLVNRAFNLGNQDTADAGFNDVKTGKWYYKDVNIAKAAGYIGGYTDGTFKPEQTITRQEVASILVRLSGLEQTTDGLGQFADSSTFAAWSRGSIGAVTQAKLMGGFPDKTFKPANSITRAETVVTLDRALDKDDGDKVTTESAIEGKVTFNDKAVEGAEVHVFKAGSFEVLGETKTDKDGKYKVVLDAGDYDITASTDQQVAYIDSVKITNNQISTADLKLVKAAVLKGKLLDKNDRAVKNATILFTTNPTFVSVTGSRGEYTIAVLPDRTYTVRAFNPKKPAQGPEILKENMQVDTAGEHAIKTLNAPFSVSSAGGGGGGGGGGGSIDDDNDDDDNDPGGPTTVKIKSISISPDADRLTIGVGEQESLKAILNPSNTTQTGVDWTVISGQDKVSLNKNKTTATVEGSAPGDALVKVVSTANSSIQDTIDIQVVKVQEVDVTPGTPKDLDESSEPVKVKTKVTLGGKEIPLAVVLPNVQAGTTMTIEEVPTDADPGDDLLAFVGLNLTISTPGVEVTVELPVPDGLTVDDAGAFHYNGAVWEYREATIINGKLVFTTQLSPVAVSKKMPAPKDLKATVDGSSVNLSWTAAPKGSSNDKITVSYDVFRDNTKIASAIVATTYTDADLESGEYTYYVKAYRNVEAGNSGNVIKFESAPSDSVTAVVGTGAGAPKINKFAGIAPDNENSIDVPLKEINTQTSIEVSQDCTLKLTLVGLDSYGEFTLKSGSNDISNILVPNVNISTEDLTTLFKALKKIDSATVNSIIADIDFSGLFNTINEASDQTKGSVLTASNFTNAFKAAKSAPAGYKSSLLNDMKTIIPMVINSENKTTIIKAIKSEALLSVLEDKEALWEAILNDDISGIDFSGIFNSITNADDITQNAIIEAIDFKTLFDEINKLDAETRSEIFEAINFTTLFNAIKESTDTEAKQAFITEDVPNMIATIASDNQIDRLELIKSLNLNQVKIESLFDWLKTIGGNPDVVALTAEVSNNNGATTYNITIAK</sequence>
<dbReference type="SUPFAM" id="SSF49265">
    <property type="entry name" value="Fibronectin type III"/>
    <property type="match status" value="1"/>
</dbReference>
<dbReference type="InterPro" id="IPR003961">
    <property type="entry name" value="FN3_dom"/>
</dbReference>